<name>A0A9W4L2U1_9BACI</name>
<evidence type="ECO:0000313" key="2">
    <source>
        <dbReference type="EMBL" id="CAH0280004.1"/>
    </source>
</evidence>
<evidence type="ECO:0008006" key="4">
    <source>
        <dbReference type="Google" id="ProtNLM"/>
    </source>
</evidence>
<feature type="transmembrane region" description="Helical" evidence="1">
    <location>
        <begin position="6"/>
        <end position="26"/>
    </location>
</feature>
<dbReference type="Pfam" id="PF12841">
    <property type="entry name" value="YvrJ"/>
    <property type="match status" value="1"/>
</dbReference>
<keyword evidence="1" id="KW-0812">Transmembrane</keyword>
<evidence type="ECO:0000256" key="1">
    <source>
        <dbReference type="SAM" id="Phobius"/>
    </source>
</evidence>
<dbReference type="AlphaFoldDB" id="A0A9W4L2U1"/>
<dbReference type="EMBL" id="CAKKMG010000073">
    <property type="protein sequence ID" value="CAH0280004.1"/>
    <property type="molecule type" value="Genomic_DNA"/>
</dbReference>
<comment type="caution">
    <text evidence="2">The sequence shown here is derived from an EMBL/GenBank/DDBJ whole genome shotgun (WGS) entry which is preliminary data.</text>
</comment>
<keyword evidence="1" id="KW-1133">Transmembrane helix</keyword>
<sequence length="53" mass="6287">MDHQLDIWLSTISNLGFPVVITFYLLMRFERKIDLLTEAINKFIEVSKQSDTR</sequence>
<dbReference type="Proteomes" id="UP000789326">
    <property type="component" value="Unassembled WGS sequence"/>
</dbReference>
<accession>A0A9W4L2U1</accession>
<gene>
    <name evidence="2" type="ORF">SRABI133_03913</name>
</gene>
<evidence type="ECO:0000313" key="3">
    <source>
        <dbReference type="Proteomes" id="UP000789326"/>
    </source>
</evidence>
<protein>
    <recommendedName>
        <fullName evidence="4">YvrJ family protein</fullName>
    </recommendedName>
</protein>
<organism evidence="2 3">
    <name type="scientific">Peribacillus simplex</name>
    <dbReference type="NCBI Taxonomy" id="1478"/>
    <lineage>
        <taxon>Bacteria</taxon>
        <taxon>Bacillati</taxon>
        <taxon>Bacillota</taxon>
        <taxon>Bacilli</taxon>
        <taxon>Bacillales</taxon>
        <taxon>Bacillaceae</taxon>
        <taxon>Peribacillus</taxon>
    </lineage>
</organism>
<dbReference type="RefSeq" id="WP_230303268.1">
    <property type="nucleotide sequence ID" value="NZ_CAKKMG010000073.1"/>
</dbReference>
<dbReference type="InterPro" id="IPR024419">
    <property type="entry name" value="YvrJ"/>
</dbReference>
<reference evidence="2" key="1">
    <citation type="submission" date="2021-11" db="EMBL/GenBank/DDBJ databases">
        <authorList>
            <person name="Bulgarelli D."/>
        </authorList>
    </citation>
    <scope>NUCLEOTIDE SEQUENCE</scope>
    <source>
        <strain evidence="2">Bi133</strain>
    </source>
</reference>
<proteinExistence type="predicted"/>
<keyword evidence="1" id="KW-0472">Membrane</keyword>